<keyword evidence="4" id="KW-1185">Reference proteome</keyword>
<organism evidence="3 4">
    <name type="scientific">Cardiosporidium cionae</name>
    <dbReference type="NCBI Taxonomy" id="476202"/>
    <lineage>
        <taxon>Eukaryota</taxon>
        <taxon>Sar</taxon>
        <taxon>Alveolata</taxon>
        <taxon>Apicomplexa</taxon>
        <taxon>Aconoidasida</taxon>
        <taxon>Nephromycida</taxon>
        <taxon>Cardiosporidium</taxon>
    </lineage>
</organism>
<reference evidence="3 4" key="1">
    <citation type="journal article" date="2020" name="bioRxiv">
        <title>Metabolic contributions of an alphaproteobacterial endosymbiont in the apicomplexan Cardiosporidium cionae.</title>
        <authorList>
            <person name="Hunter E.S."/>
            <person name="Paight C.J."/>
            <person name="Lane C.E."/>
        </authorList>
    </citation>
    <scope>NUCLEOTIDE SEQUENCE [LARGE SCALE GENOMIC DNA]</scope>
    <source>
        <strain evidence="3">ESH_2018</strain>
    </source>
</reference>
<dbReference type="PANTHER" id="PTHR13138">
    <property type="entry name" value="PROTEIN LIN1"/>
    <property type="match status" value="1"/>
</dbReference>
<gene>
    <name evidence="3" type="ORF">IE077_002326</name>
</gene>
<proteinExistence type="predicted"/>
<feature type="domain" description="GYF" evidence="2">
    <location>
        <begin position="268"/>
        <end position="329"/>
    </location>
</feature>
<dbReference type="EMBL" id="JADAQX010000215">
    <property type="protein sequence ID" value="KAF8821205.1"/>
    <property type="molecule type" value="Genomic_DNA"/>
</dbReference>
<dbReference type="Proteomes" id="UP000823046">
    <property type="component" value="Unassembled WGS sequence"/>
</dbReference>
<comment type="caution">
    <text evidence="3">The sequence shown here is derived from an EMBL/GenBank/DDBJ whole genome shotgun (WGS) entry which is preliminary data.</text>
</comment>
<dbReference type="SUPFAM" id="SSF55277">
    <property type="entry name" value="GYF domain"/>
    <property type="match status" value="1"/>
</dbReference>
<dbReference type="InterPro" id="IPR035445">
    <property type="entry name" value="GYF-like_dom_sf"/>
</dbReference>
<evidence type="ECO:0000256" key="1">
    <source>
        <dbReference type="SAM" id="MobiDB-lite"/>
    </source>
</evidence>
<feature type="region of interest" description="Disordered" evidence="1">
    <location>
        <begin position="174"/>
        <end position="203"/>
    </location>
</feature>
<accession>A0ABQ7JB80</accession>
<feature type="region of interest" description="Disordered" evidence="1">
    <location>
        <begin position="336"/>
        <end position="371"/>
    </location>
</feature>
<dbReference type="PROSITE" id="PS50829">
    <property type="entry name" value="GYF"/>
    <property type="match status" value="1"/>
</dbReference>
<dbReference type="Gene3D" id="3.30.1490.40">
    <property type="match status" value="1"/>
</dbReference>
<dbReference type="InterPro" id="IPR003169">
    <property type="entry name" value="GYF"/>
</dbReference>
<evidence type="ECO:0000313" key="4">
    <source>
        <dbReference type="Proteomes" id="UP000823046"/>
    </source>
</evidence>
<evidence type="ECO:0000313" key="3">
    <source>
        <dbReference type="EMBL" id="KAF8821205.1"/>
    </source>
</evidence>
<name>A0ABQ7JB80_9APIC</name>
<sequence>MDSEEAEPEIEFPAVHAFDQQEIAQIRYEKRRKKLIEGNAESGFREDFSSYLAAAKEAEEDDPNENAEEGVIFEPFNMRQEMTEGKFDKEGNYIWNKQKKKEFTDSWLDAVDAGLSSTSFKDEDHRQRIVSKTEEPLEKPKQIHMVNALQTLVSFLKRGEAPVAALKRFKKDSLPQEKSPVSRRKRKAAIGSEGNGQAETIATSSEGISNTSILSGMDAFNAVTEICDALLDYGINAYFMPREDLEERLEQPFKNIDFPTGNEAQATASWWRFRWLGDETLHGPYDSACLLSWIQQGYISDEHPIEVQRIPPEGEIPEDTAWNLWNTINFVNSNTKEKGDVIQSSDSDGGSPLEKGTHEEASLLERVQSSK</sequence>
<evidence type="ECO:0000259" key="2">
    <source>
        <dbReference type="PROSITE" id="PS50829"/>
    </source>
</evidence>
<protein>
    <recommendedName>
        <fullName evidence="2">GYF domain-containing protein</fullName>
    </recommendedName>
</protein>
<dbReference type="InterPro" id="IPR039905">
    <property type="entry name" value="CD2BP2/Lin1"/>
</dbReference>
<dbReference type="PANTHER" id="PTHR13138:SF3">
    <property type="entry name" value="CD2 ANTIGEN CYTOPLASMIC TAIL-BINDING PROTEIN 2"/>
    <property type="match status" value="1"/>
</dbReference>